<name>X0V5V2_9ZZZZ</name>
<dbReference type="Pfam" id="PF05037">
    <property type="entry name" value="DUF669"/>
    <property type="match status" value="1"/>
</dbReference>
<comment type="caution">
    <text evidence="1">The sequence shown here is derived from an EMBL/GenBank/DDBJ whole genome shotgun (WGS) entry which is preliminary data.</text>
</comment>
<organism evidence="1">
    <name type="scientific">marine sediment metagenome</name>
    <dbReference type="NCBI Taxonomy" id="412755"/>
    <lineage>
        <taxon>unclassified sequences</taxon>
        <taxon>metagenomes</taxon>
        <taxon>ecological metagenomes</taxon>
    </lineage>
</organism>
<dbReference type="InterPro" id="IPR007731">
    <property type="entry name" value="DUF669"/>
</dbReference>
<feature type="non-terminal residue" evidence="1">
    <location>
        <position position="156"/>
    </location>
</feature>
<gene>
    <name evidence="1" type="ORF">S01H1_33032</name>
</gene>
<accession>X0V5V2</accession>
<sequence>MAKANLSARLKRMSKSWTQARKRAEEESFFTEIPDGMYEAQLIAAQVAESQSSGRLQINWEFTVMEGEQEGNAIRDYQGIETEDAQVFMCRRLERLGVDTESFDMDELQDILDQVVETNPVCQCQLRTKGEFQNMYIRRVLEADDYEEVDDEEVDE</sequence>
<evidence type="ECO:0000313" key="1">
    <source>
        <dbReference type="EMBL" id="GAG07883.1"/>
    </source>
</evidence>
<proteinExistence type="predicted"/>
<protein>
    <submittedName>
        <fullName evidence="1">Uncharacterized protein</fullName>
    </submittedName>
</protein>
<dbReference type="EMBL" id="BARS01020489">
    <property type="protein sequence ID" value="GAG07883.1"/>
    <property type="molecule type" value="Genomic_DNA"/>
</dbReference>
<reference evidence="1" key="1">
    <citation type="journal article" date="2014" name="Front. Microbiol.">
        <title>High frequency of phylogenetically diverse reductive dehalogenase-homologous genes in deep subseafloor sedimentary metagenomes.</title>
        <authorList>
            <person name="Kawai M."/>
            <person name="Futagami T."/>
            <person name="Toyoda A."/>
            <person name="Takaki Y."/>
            <person name="Nishi S."/>
            <person name="Hori S."/>
            <person name="Arai W."/>
            <person name="Tsubouchi T."/>
            <person name="Morono Y."/>
            <person name="Uchiyama I."/>
            <person name="Ito T."/>
            <person name="Fujiyama A."/>
            <person name="Inagaki F."/>
            <person name="Takami H."/>
        </authorList>
    </citation>
    <scope>NUCLEOTIDE SEQUENCE</scope>
    <source>
        <strain evidence="1">Expedition CK06-06</strain>
    </source>
</reference>
<dbReference type="AlphaFoldDB" id="X0V5V2"/>